<dbReference type="OrthoDB" id="2972571at2"/>
<dbReference type="AlphaFoldDB" id="A0A4Q9DNN7"/>
<evidence type="ECO:0000313" key="2">
    <source>
        <dbReference type="Proteomes" id="UP000293142"/>
    </source>
</evidence>
<sequence length="97" mass="10833">MRTIIIIFVGSLSSDIRKGVRGPVKIKYCCRNLKRGSKSVYKTMKDKFPEIKHKKRDCLGSCKACSKGCMVLLGKSEQLVFAPSAKKLVKELKNLIG</sequence>
<comment type="caution">
    <text evidence="1">The sequence shown here is derived from an EMBL/GenBank/DDBJ whole genome shotgun (WGS) entry which is preliminary data.</text>
</comment>
<dbReference type="Proteomes" id="UP000293142">
    <property type="component" value="Unassembled WGS sequence"/>
</dbReference>
<proteinExistence type="predicted"/>
<gene>
    <name evidence="1" type="ORF">EYB31_24595</name>
</gene>
<protein>
    <submittedName>
        <fullName evidence="1">DUF1450 domain-containing protein</fullName>
    </submittedName>
</protein>
<organism evidence="1 2">
    <name type="scientific">Paenibacillus thalictri</name>
    <dbReference type="NCBI Taxonomy" id="2527873"/>
    <lineage>
        <taxon>Bacteria</taxon>
        <taxon>Bacillati</taxon>
        <taxon>Bacillota</taxon>
        <taxon>Bacilli</taxon>
        <taxon>Bacillales</taxon>
        <taxon>Paenibacillaceae</taxon>
        <taxon>Paenibacillus</taxon>
    </lineage>
</organism>
<reference evidence="1 2" key="1">
    <citation type="submission" date="2019-02" db="EMBL/GenBank/DDBJ databases">
        <title>Paenibacillus sp. nov., isolated from surface-sterilized tissue of Thalictrum simplex L.</title>
        <authorList>
            <person name="Tuo L."/>
        </authorList>
    </citation>
    <scope>NUCLEOTIDE SEQUENCE [LARGE SCALE GENOMIC DNA]</scope>
    <source>
        <strain evidence="1 2">N2SHLJ1</strain>
    </source>
</reference>
<evidence type="ECO:0000313" key="1">
    <source>
        <dbReference type="EMBL" id="TBL74511.1"/>
    </source>
</evidence>
<accession>A0A4Q9DNN7</accession>
<dbReference type="Pfam" id="PF07293">
    <property type="entry name" value="DUF1450"/>
    <property type="match status" value="1"/>
</dbReference>
<name>A0A4Q9DNN7_9BACL</name>
<dbReference type="EMBL" id="SIRE01000019">
    <property type="protein sequence ID" value="TBL74511.1"/>
    <property type="molecule type" value="Genomic_DNA"/>
</dbReference>
<dbReference type="InterPro" id="IPR009910">
    <property type="entry name" value="DUF1450"/>
</dbReference>
<keyword evidence="2" id="KW-1185">Reference proteome</keyword>